<feature type="repeat" description="ANK" evidence="3">
    <location>
        <begin position="825"/>
        <end position="858"/>
    </location>
</feature>
<dbReference type="PANTHER" id="PTHR24189">
    <property type="entry name" value="MYOTROPHIN"/>
    <property type="match status" value="1"/>
</dbReference>
<keyword evidence="2 3" id="KW-0040">ANK repeat</keyword>
<feature type="region of interest" description="Disordered" evidence="4">
    <location>
        <begin position="206"/>
        <end position="240"/>
    </location>
</feature>
<evidence type="ECO:0000313" key="5">
    <source>
        <dbReference type="EMBL" id="SFT39669.1"/>
    </source>
</evidence>
<protein>
    <submittedName>
        <fullName evidence="5">Ankyrin repeat</fullName>
    </submittedName>
</protein>
<dbReference type="InterPro" id="IPR050745">
    <property type="entry name" value="Multifunctional_regulatory"/>
</dbReference>
<dbReference type="SUPFAM" id="SSF48403">
    <property type="entry name" value="Ankyrin repeat"/>
    <property type="match status" value="1"/>
</dbReference>
<dbReference type="Proteomes" id="UP000236454">
    <property type="component" value="Unassembled WGS sequence"/>
</dbReference>
<dbReference type="RefSeq" id="WP_090245611.1">
    <property type="nucleotide sequence ID" value="NZ_FPAS01000001.1"/>
</dbReference>
<dbReference type="PROSITE" id="PS50088">
    <property type="entry name" value="ANK_REPEAT"/>
    <property type="match status" value="1"/>
</dbReference>
<evidence type="ECO:0000256" key="2">
    <source>
        <dbReference type="ARBA" id="ARBA00023043"/>
    </source>
</evidence>
<organism evidence="5 6">
    <name type="scientific">Lishizhenia tianjinensis</name>
    <dbReference type="NCBI Taxonomy" id="477690"/>
    <lineage>
        <taxon>Bacteria</taxon>
        <taxon>Pseudomonadati</taxon>
        <taxon>Bacteroidota</taxon>
        <taxon>Flavobacteriia</taxon>
        <taxon>Flavobacteriales</taxon>
        <taxon>Crocinitomicaceae</taxon>
        <taxon>Lishizhenia</taxon>
    </lineage>
</organism>
<evidence type="ECO:0000256" key="3">
    <source>
        <dbReference type="PROSITE-ProRule" id="PRU00023"/>
    </source>
</evidence>
<dbReference type="STRING" id="477690.SAMN05216474_0327"/>
<dbReference type="AlphaFoldDB" id="A0A1I6XMK7"/>
<dbReference type="EMBL" id="FPAS01000001">
    <property type="protein sequence ID" value="SFT39669.1"/>
    <property type="molecule type" value="Genomic_DNA"/>
</dbReference>
<dbReference type="Pfam" id="PF12796">
    <property type="entry name" value="Ank_2"/>
    <property type="match status" value="1"/>
</dbReference>
<keyword evidence="6" id="KW-1185">Reference proteome</keyword>
<dbReference type="Gene3D" id="1.25.40.20">
    <property type="entry name" value="Ankyrin repeat-containing domain"/>
    <property type="match status" value="2"/>
</dbReference>
<gene>
    <name evidence="5" type="ORF">SAMN05216474_0327</name>
</gene>
<dbReference type="InterPro" id="IPR036770">
    <property type="entry name" value="Ankyrin_rpt-contain_sf"/>
</dbReference>
<proteinExistence type="predicted"/>
<name>A0A1I6XMK7_9FLAO</name>
<accession>A0A1I6XMK7</accession>
<evidence type="ECO:0000256" key="4">
    <source>
        <dbReference type="SAM" id="MobiDB-lite"/>
    </source>
</evidence>
<evidence type="ECO:0000313" key="6">
    <source>
        <dbReference type="Proteomes" id="UP000236454"/>
    </source>
</evidence>
<feature type="compositionally biased region" description="Low complexity" evidence="4">
    <location>
        <begin position="223"/>
        <end position="237"/>
    </location>
</feature>
<sequence>MKHCLSLIVLMVLSSFTLLGQLDRVNLYPYHVIAPKNIQGNKGAHENLNEIILHSDVWVQIDKDLQYRLAGEATFQGFSYWRRNGNFKSSIIIQPGQLKEDLSKFRFKIRLDYTVSSKYGSESKTEYMNINHGVIKKNTAMIISNTYLNKAKEALRKKGSTDFSIGNLIAEANLKFEVTEVKISLEMGQHIIDKYLQNLEEKAENKALDNSTEIENAAEPNDNTNNTRSNSFSSTPTENKSTELLDFQTRMNNYEQSSTQNLDIIYHQFSKVQPVQVDISQIRTSSSPQEALQNTENIINAYKMRVKQTNEAFYNSTFQILNNSTGTKEDLTVDLLSVGFTAAVTIGSSMEAKRELKAAELAKQKMFNQFGNELLTEYSKARFTFLDQAAFAESLKDESLAFEYAKYYLCLENELRSSFNYKDASWFNPSNRCGIPKEVSENSSITRMDMVERKLDYFDQLNYNPFKESAINLLNQEISETNSPRALIMRAKVATNNLPHRIADLYAAKELLLTDFEEDEMLLELENEFNHQYYKAIREDNVLFLMQAGIVNVLPTASSDLISMWPLSYSIALKSNQCFEYLIDQYSDVFTSKMADYYLLAAKYNALDVFKMINKSIQTDKEKLNNKAASYAFKFNSPDVFVWLLNEGVSYQIVTINNHQDEKKIAEYLLSAGLKNNDKNLMLKALSSNMLDDQKMIECYLNYGLESEEKFLLLDYISDKSMVINGRSLYQICMEVDDVDFFLKLKELDFKFVCANQIESIYATISKLSPIDICRSNLALSGFDLNTLDENGKGLIHYCIENSTLELLDLLLKRGWLDPNQMDTEGNTPLHYALHLNSGLSTLLVLCEYGANPRLTNKFGISALAYAKKEGFKSYVDVLKKR</sequence>
<evidence type="ECO:0000256" key="1">
    <source>
        <dbReference type="ARBA" id="ARBA00022737"/>
    </source>
</evidence>
<keyword evidence="1" id="KW-0677">Repeat</keyword>
<dbReference type="InterPro" id="IPR002110">
    <property type="entry name" value="Ankyrin_rpt"/>
</dbReference>
<dbReference type="SMART" id="SM00248">
    <property type="entry name" value="ANK"/>
    <property type="match status" value="3"/>
</dbReference>
<reference evidence="5 6" key="1">
    <citation type="submission" date="2016-10" db="EMBL/GenBank/DDBJ databases">
        <authorList>
            <person name="de Groot N.N."/>
        </authorList>
    </citation>
    <scope>NUCLEOTIDE SEQUENCE [LARGE SCALE GENOMIC DNA]</scope>
    <source>
        <strain evidence="5 6">CGMCC 1.7005</strain>
    </source>
</reference>
<dbReference type="OrthoDB" id="2575953at2"/>